<evidence type="ECO:0000313" key="2">
    <source>
        <dbReference type="Proteomes" id="UP000070376"/>
    </source>
</evidence>
<comment type="caution">
    <text evidence="1">The sequence shown here is derived from an EMBL/GenBank/DDBJ whole genome shotgun (WGS) entry which is preliminary data.</text>
</comment>
<proteinExistence type="predicted"/>
<dbReference type="PATRIC" id="fig|1398.22.peg.555"/>
<accession>A0A133L033</accession>
<evidence type="ECO:0000313" key="1">
    <source>
        <dbReference type="EMBL" id="KWZ85221.1"/>
    </source>
</evidence>
<gene>
    <name evidence="1" type="ORF">HMPREF3213_00559</name>
</gene>
<dbReference type="EMBL" id="LRPN01000019">
    <property type="protein sequence ID" value="KWZ85221.1"/>
    <property type="molecule type" value="Genomic_DNA"/>
</dbReference>
<organism evidence="1 2">
    <name type="scientific">Heyndrickxia coagulans</name>
    <name type="common">Weizmannia coagulans</name>
    <dbReference type="NCBI Taxonomy" id="1398"/>
    <lineage>
        <taxon>Bacteria</taxon>
        <taxon>Bacillati</taxon>
        <taxon>Bacillota</taxon>
        <taxon>Bacilli</taxon>
        <taxon>Bacillales</taxon>
        <taxon>Bacillaceae</taxon>
        <taxon>Heyndrickxia</taxon>
    </lineage>
</organism>
<dbReference type="Proteomes" id="UP000070376">
    <property type="component" value="Unassembled WGS sequence"/>
</dbReference>
<sequence length="43" mass="5225">MPDDFIVRQLYNKNVNVYYKNIIKSSVFLKCKRKFILSEKGRK</sequence>
<dbReference type="AlphaFoldDB" id="A0A133L033"/>
<name>A0A133L033_HEYCO</name>
<reference evidence="2" key="1">
    <citation type="submission" date="2016-01" db="EMBL/GenBank/DDBJ databases">
        <authorList>
            <person name="Mitreva M."/>
            <person name="Pepin K.H."/>
            <person name="Mihindukulasuriya K.A."/>
            <person name="Fulton R."/>
            <person name="Fronick C."/>
            <person name="O'Laughlin M."/>
            <person name="Miner T."/>
            <person name="Herter B."/>
            <person name="Rosa B.A."/>
            <person name="Cordes M."/>
            <person name="Tomlinson C."/>
            <person name="Wollam A."/>
            <person name="Palsikar V.B."/>
            <person name="Mardis E.R."/>
            <person name="Wilson R.K."/>
        </authorList>
    </citation>
    <scope>NUCLEOTIDE SEQUENCE [LARGE SCALE GENOMIC DNA]</scope>
    <source>
        <strain evidence="2">GED7749B</strain>
    </source>
</reference>
<protein>
    <submittedName>
        <fullName evidence="1">Uncharacterized protein</fullName>
    </submittedName>
</protein>